<name>A0ABT4CYW0_9CLOT</name>
<dbReference type="Proteomes" id="UP001078443">
    <property type="component" value="Unassembled WGS sequence"/>
</dbReference>
<dbReference type="InterPro" id="IPR000515">
    <property type="entry name" value="MetI-like"/>
</dbReference>
<accession>A0ABT4CYW0</accession>
<keyword evidence="6 7" id="KW-0472">Membrane</keyword>
<dbReference type="Pfam" id="PF00528">
    <property type="entry name" value="BPD_transp_1"/>
    <property type="match status" value="1"/>
</dbReference>
<feature type="domain" description="ABC transmembrane type-1" evidence="8">
    <location>
        <begin position="68"/>
        <end position="248"/>
    </location>
</feature>
<evidence type="ECO:0000256" key="5">
    <source>
        <dbReference type="ARBA" id="ARBA00022989"/>
    </source>
</evidence>
<feature type="transmembrane region" description="Helical" evidence="7">
    <location>
        <begin position="21"/>
        <end position="39"/>
    </location>
</feature>
<comment type="similarity">
    <text evidence="7">Belongs to the binding-protein-dependent transport system permease family.</text>
</comment>
<evidence type="ECO:0000256" key="7">
    <source>
        <dbReference type="RuleBase" id="RU363032"/>
    </source>
</evidence>
<proteinExistence type="inferred from homology"/>
<protein>
    <submittedName>
        <fullName evidence="9">ABC transporter permease subunit</fullName>
    </submittedName>
</protein>
<keyword evidence="10" id="KW-1185">Reference proteome</keyword>
<keyword evidence="4 7" id="KW-0812">Transmembrane</keyword>
<comment type="caution">
    <text evidence="9">The sequence shown here is derived from an EMBL/GenBank/DDBJ whole genome shotgun (WGS) entry which is preliminary data.</text>
</comment>
<keyword evidence="3" id="KW-1003">Cell membrane</keyword>
<evidence type="ECO:0000259" key="8">
    <source>
        <dbReference type="PROSITE" id="PS50928"/>
    </source>
</evidence>
<evidence type="ECO:0000256" key="6">
    <source>
        <dbReference type="ARBA" id="ARBA00023136"/>
    </source>
</evidence>
<feature type="transmembrane region" description="Helical" evidence="7">
    <location>
        <begin position="177"/>
        <end position="198"/>
    </location>
</feature>
<evidence type="ECO:0000256" key="3">
    <source>
        <dbReference type="ARBA" id="ARBA00022475"/>
    </source>
</evidence>
<dbReference type="SUPFAM" id="SSF161098">
    <property type="entry name" value="MetI-like"/>
    <property type="match status" value="1"/>
</dbReference>
<dbReference type="EMBL" id="JAPQER010000002">
    <property type="protein sequence ID" value="MCY6484169.1"/>
    <property type="molecule type" value="Genomic_DNA"/>
</dbReference>
<evidence type="ECO:0000256" key="1">
    <source>
        <dbReference type="ARBA" id="ARBA00004651"/>
    </source>
</evidence>
<evidence type="ECO:0000256" key="4">
    <source>
        <dbReference type="ARBA" id="ARBA00022692"/>
    </source>
</evidence>
<gene>
    <name evidence="9" type="ORF">OW763_07350</name>
</gene>
<feature type="transmembrane region" description="Helical" evidence="7">
    <location>
        <begin position="72"/>
        <end position="95"/>
    </location>
</feature>
<dbReference type="InterPro" id="IPR035906">
    <property type="entry name" value="MetI-like_sf"/>
</dbReference>
<keyword evidence="2 7" id="KW-0813">Transport</keyword>
<comment type="subcellular location">
    <subcellularLocation>
        <location evidence="1 7">Cell membrane</location>
        <topology evidence="1 7">Multi-pass membrane protein</topology>
    </subcellularLocation>
</comment>
<keyword evidence="5 7" id="KW-1133">Transmembrane helix</keyword>
<organism evidence="9 10">
    <name type="scientific">Clostridium aestuarii</name>
    <dbReference type="NCBI Taxonomy" id="338193"/>
    <lineage>
        <taxon>Bacteria</taxon>
        <taxon>Bacillati</taxon>
        <taxon>Bacillota</taxon>
        <taxon>Clostridia</taxon>
        <taxon>Eubacteriales</taxon>
        <taxon>Clostridiaceae</taxon>
        <taxon>Clostridium</taxon>
    </lineage>
</organism>
<feature type="transmembrane region" description="Helical" evidence="7">
    <location>
        <begin position="230"/>
        <end position="248"/>
    </location>
</feature>
<evidence type="ECO:0000256" key="2">
    <source>
        <dbReference type="ARBA" id="ARBA00022448"/>
    </source>
</evidence>
<dbReference type="PANTHER" id="PTHR30151">
    <property type="entry name" value="ALKANE SULFONATE ABC TRANSPORTER-RELATED, MEMBRANE SUBUNIT"/>
    <property type="match status" value="1"/>
</dbReference>
<feature type="transmembrane region" description="Helical" evidence="7">
    <location>
        <begin position="115"/>
        <end position="145"/>
    </location>
</feature>
<evidence type="ECO:0000313" key="10">
    <source>
        <dbReference type="Proteomes" id="UP001078443"/>
    </source>
</evidence>
<sequence>MKISTTRVKKQTKKTKKIIKKFLILLFWLLIWELCSLFINNEILFPSPFSVFRTLCVLIGKRYFWQSVFRSILRVIVALILSIIIGIILGVISGINEFVEELLNPFIITIKATPVISIIIIVLVWVTSSNVAILASVFMCFPLIYTNVLEGIKSVNKNLIQMAHIYKVKRKYILKDIYLPSIKPYIVSGILMCLGIGWKVCVASEVLSTPRYSIGLNLLNAKTILDTEELFAWTIVVVLLSFIFENMFKYYIKNKAKE</sequence>
<reference evidence="9" key="1">
    <citation type="submission" date="2022-12" db="EMBL/GenBank/DDBJ databases">
        <authorList>
            <person name="Wang J."/>
        </authorList>
    </citation>
    <scope>NUCLEOTIDE SEQUENCE</scope>
    <source>
        <strain evidence="9">HY-45-18</strain>
    </source>
</reference>
<dbReference type="RefSeq" id="WP_268040442.1">
    <property type="nucleotide sequence ID" value="NZ_JAPQER010000002.1"/>
</dbReference>
<dbReference type="PANTHER" id="PTHR30151:SF0">
    <property type="entry name" value="ABC TRANSPORTER PERMEASE PROTEIN MJ0413-RELATED"/>
    <property type="match status" value="1"/>
</dbReference>
<dbReference type="PROSITE" id="PS50928">
    <property type="entry name" value="ABC_TM1"/>
    <property type="match status" value="1"/>
</dbReference>
<evidence type="ECO:0000313" key="9">
    <source>
        <dbReference type="EMBL" id="MCY6484169.1"/>
    </source>
</evidence>
<dbReference type="Gene3D" id="1.10.3720.10">
    <property type="entry name" value="MetI-like"/>
    <property type="match status" value="1"/>
</dbReference>
<dbReference type="CDD" id="cd06261">
    <property type="entry name" value="TM_PBP2"/>
    <property type="match status" value="1"/>
</dbReference>